<dbReference type="SMART" id="SM00355">
    <property type="entry name" value="ZnF_C2H2"/>
    <property type="match status" value="7"/>
</dbReference>
<accession>A0A8R1UFD8</accession>
<evidence type="ECO:0000256" key="1">
    <source>
        <dbReference type="SAM" id="MobiDB-lite"/>
    </source>
</evidence>
<name>A0A2A6CCP1_PRIPA</name>
<organism evidence="2 3">
    <name type="scientific">Pristionchus pacificus</name>
    <name type="common">Parasitic nematode worm</name>
    <dbReference type="NCBI Taxonomy" id="54126"/>
    <lineage>
        <taxon>Eukaryota</taxon>
        <taxon>Metazoa</taxon>
        <taxon>Ecdysozoa</taxon>
        <taxon>Nematoda</taxon>
        <taxon>Chromadorea</taxon>
        <taxon>Rhabditida</taxon>
        <taxon>Rhabditina</taxon>
        <taxon>Diplogasteromorpha</taxon>
        <taxon>Diplogasteroidea</taxon>
        <taxon>Neodiplogasteridae</taxon>
        <taxon>Pristionchus</taxon>
    </lineage>
</organism>
<accession>A0A2A6CCP1</accession>
<evidence type="ECO:0000313" key="3">
    <source>
        <dbReference type="Proteomes" id="UP000005239"/>
    </source>
</evidence>
<dbReference type="PROSITE" id="PS00028">
    <property type="entry name" value="ZINC_FINGER_C2H2_1"/>
    <property type="match status" value="1"/>
</dbReference>
<reference evidence="3" key="1">
    <citation type="journal article" date="2008" name="Nat. Genet.">
        <title>The Pristionchus pacificus genome provides a unique perspective on nematode lifestyle and parasitism.</title>
        <authorList>
            <person name="Dieterich C."/>
            <person name="Clifton S.W."/>
            <person name="Schuster L.N."/>
            <person name="Chinwalla A."/>
            <person name="Delehaunty K."/>
            <person name="Dinkelacker I."/>
            <person name="Fulton L."/>
            <person name="Fulton R."/>
            <person name="Godfrey J."/>
            <person name="Minx P."/>
            <person name="Mitreva M."/>
            <person name="Roeseler W."/>
            <person name="Tian H."/>
            <person name="Witte H."/>
            <person name="Yang S.P."/>
            <person name="Wilson R.K."/>
            <person name="Sommer R.J."/>
        </authorList>
    </citation>
    <scope>NUCLEOTIDE SEQUENCE [LARGE SCALE GENOMIC DNA]</scope>
    <source>
        <strain evidence="3">PS312</strain>
    </source>
</reference>
<dbReference type="EnsemblMetazoa" id="PPA25467.1">
    <property type="protein sequence ID" value="PPA25467.1"/>
    <property type="gene ID" value="WBGene00115021"/>
</dbReference>
<dbReference type="InterPro" id="IPR038839">
    <property type="entry name" value="Attf-4-like"/>
</dbReference>
<proteinExistence type="predicted"/>
<feature type="compositionally biased region" description="Basic and acidic residues" evidence="1">
    <location>
        <begin position="165"/>
        <end position="176"/>
    </location>
</feature>
<dbReference type="PANTHER" id="PTHR36522:SF1">
    <property type="entry name" value="AT HOOK-CONTAINING PROTEIN ATTF-4"/>
    <property type="match status" value="1"/>
</dbReference>
<gene>
    <name evidence="2" type="primary">WBGene00115021</name>
</gene>
<protein>
    <submittedName>
        <fullName evidence="2">C2H2-type domain-containing protein</fullName>
    </submittedName>
</protein>
<feature type="region of interest" description="Disordered" evidence="1">
    <location>
        <begin position="549"/>
        <end position="573"/>
    </location>
</feature>
<feature type="compositionally biased region" description="Polar residues" evidence="1">
    <location>
        <begin position="139"/>
        <end position="150"/>
    </location>
</feature>
<feature type="region of interest" description="Disordered" evidence="1">
    <location>
        <begin position="515"/>
        <end position="535"/>
    </location>
</feature>
<dbReference type="InterPro" id="IPR013087">
    <property type="entry name" value="Znf_C2H2_type"/>
</dbReference>
<dbReference type="AlphaFoldDB" id="A0A2A6CCP1"/>
<feature type="region of interest" description="Disordered" evidence="1">
    <location>
        <begin position="139"/>
        <end position="176"/>
    </location>
</feature>
<keyword evidence="3" id="KW-1185">Reference proteome</keyword>
<feature type="compositionally biased region" description="Basic and acidic residues" evidence="1">
    <location>
        <begin position="555"/>
        <end position="568"/>
    </location>
</feature>
<dbReference type="Proteomes" id="UP000005239">
    <property type="component" value="Unassembled WGS sequence"/>
</dbReference>
<dbReference type="PROSITE" id="PS50157">
    <property type="entry name" value="ZINC_FINGER_C2H2_2"/>
    <property type="match status" value="1"/>
</dbReference>
<sequence>MDLADAGDDESAFKVKCKEEAVGKMTAMTRLVNAINGEGGIMLSSLVPIANVVKAIVSKDRLSFDRTVDELKTFIDARNKAVCLQDLSGIAEINFLEGFDAFISYIHTGNEPVEEDVEPEEETVEVQYEAPLEGYAAETNTQSQHSSIHNTPARKKINPKKRGLKRLDEGEKDEPLNKSAREIQHEVDTFVDEKCEKGEGEQIRPTRKSNRISKYRCAFNGCTSEFDSTRKLIVHAAECIHKSNLVLVFRCSTCKKCFSSEEEVETHWTQWQNAKCSKATVKIESIENPSEKSGEAEVDSVGVGKEAEASLRKSLTISKERQRGEKIMAQLMECPSNGCNFSSTNVDYIYSHARNFHSDRFMTFVCIECGETRLTGRSINKHVTKAYDCYCKMCFGSKIGLKLTEKNAQEKVDSSMNLDIAVKTCPIKNCDFTTSTIRLLSMHFKRGHPESMGSYRCSKCFLTTSSMKTVVGHCKICIGSETELIIDTKNIPKKVSGQSLVAPAALSMVMRKKGRPTLKSSMKTEEENEEEEVEDDIEMPVLEMITIESDEDDGMEGKEKRRSGESKRGLRKVKKKVNEMDENSVLSSLRKEISGRASTALQLCSIPSFPIPGNDTISPHWRLFSPICELIKASVEDEKSIPHFLARIDGKVSEMRRRLDPTHLDQVIAVNILQMFSGFVKFMKTLSHMDPSGDSPAEMNAEIERLKNELFNRETELETLKRNHEAIRMGGEMLRDQFNSVFGINYEDDTVKVRTVTTTNVLPPLPPLPSFPSPCVSLLDPSSTPPQYHNSTISNDAMLALRNILSNNYNESIDERPVEIELKKDTKRRRHIESPIYGREKEEDDGSERKRTCSEILQNITHGGEREDHFPCPFENCQRTYNKMGTLFEHTTSDHYSEGMMQVQCSSCREYYDREKSYETHTLNCPTAVPIMTMKRWDHDEETNQERADRLALEKKLQTCPYKGCTYVSKSKSRSIFKHMNKSHGNDGRAWYKCTCGLKRRTLYTMLFHRYSDCRTGDIEWLIDSPALLKVRPKTGMMMERWHELHSDK</sequence>
<feature type="compositionally biased region" description="Acidic residues" evidence="1">
    <location>
        <begin position="526"/>
        <end position="535"/>
    </location>
</feature>
<feature type="compositionally biased region" description="Basic residues" evidence="1">
    <location>
        <begin position="152"/>
        <end position="164"/>
    </location>
</feature>
<dbReference type="PANTHER" id="PTHR36522">
    <property type="entry name" value="AT HOOK-CONTAINING PROTEIN ATTF-4"/>
    <property type="match status" value="1"/>
</dbReference>
<evidence type="ECO:0000313" key="2">
    <source>
        <dbReference type="EnsemblMetazoa" id="PPA25467.1"/>
    </source>
</evidence>
<reference evidence="2" key="2">
    <citation type="submission" date="2022-06" db="UniProtKB">
        <authorList>
            <consortium name="EnsemblMetazoa"/>
        </authorList>
    </citation>
    <scope>IDENTIFICATION</scope>
    <source>
        <strain evidence="2">PS312</strain>
    </source>
</reference>